<comment type="subcellular location">
    <subcellularLocation>
        <location evidence="3">Chromosome</location>
        <location evidence="3">Centromere</location>
        <location evidence="3">Kinetochore</location>
    </subcellularLocation>
    <subcellularLocation>
        <location evidence="2">Cytoplasm</location>
        <location evidence="2">Cytoskeleton</location>
        <location evidence="2">Spindle</location>
    </subcellularLocation>
    <subcellularLocation>
        <location evidence="1">Nucleus</location>
    </subcellularLocation>
</comment>
<accession>A0A3N4IQ39</accession>
<dbReference type="InterPro" id="IPR013965">
    <property type="entry name" value="DASH_Dad3"/>
</dbReference>
<evidence type="ECO:0000256" key="11">
    <source>
        <dbReference type="ARBA" id="ARBA00022838"/>
    </source>
</evidence>
<evidence type="ECO:0000256" key="12">
    <source>
        <dbReference type="ARBA" id="ARBA00023212"/>
    </source>
</evidence>
<comment type="similarity">
    <text evidence="4">Belongs to the DASH complex DAD3 family.</text>
</comment>
<keyword evidence="19" id="KW-1185">Reference proteome</keyword>
<evidence type="ECO:0000256" key="3">
    <source>
        <dbReference type="ARBA" id="ARBA00004629"/>
    </source>
</evidence>
<keyword evidence="7" id="KW-0132">Cell division</keyword>
<keyword evidence="8" id="KW-0493">Microtubule</keyword>
<keyword evidence="12" id="KW-0206">Cytoskeleton</keyword>
<dbReference type="GO" id="GO:0042729">
    <property type="term" value="C:DASH complex"/>
    <property type="evidence" value="ECO:0007669"/>
    <property type="project" value="InterPro"/>
</dbReference>
<dbReference type="GO" id="GO:0072686">
    <property type="term" value="C:mitotic spindle"/>
    <property type="evidence" value="ECO:0007669"/>
    <property type="project" value="InterPro"/>
</dbReference>
<evidence type="ECO:0000256" key="5">
    <source>
        <dbReference type="ARBA" id="ARBA00022454"/>
    </source>
</evidence>
<evidence type="ECO:0000256" key="10">
    <source>
        <dbReference type="ARBA" id="ARBA00022829"/>
    </source>
</evidence>
<evidence type="ECO:0000256" key="17">
    <source>
        <dbReference type="ARBA" id="ARBA00044305"/>
    </source>
</evidence>
<dbReference type="GO" id="GO:0051010">
    <property type="term" value="F:microtubule plus-end binding"/>
    <property type="evidence" value="ECO:0007669"/>
    <property type="project" value="TreeGrafter"/>
</dbReference>
<evidence type="ECO:0000256" key="14">
    <source>
        <dbReference type="ARBA" id="ARBA00023306"/>
    </source>
</evidence>
<evidence type="ECO:0000256" key="13">
    <source>
        <dbReference type="ARBA" id="ARBA00023242"/>
    </source>
</evidence>
<gene>
    <name evidence="18" type="ORF">BJ508DRAFT_357927</name>
</gene>
<sequence>MSSPPATAFHGASNTPLLTPLEEDILEAYRRLLDNMNRLADHINSLAEKPPQIMLDQLRELERKSGLVFTAFKASVYSLMLQEQLTLDEEPGEVNPDETSNY</sequence>
<dbReference type="GO" id="GO:0005874">
    <property type="term" value="C:microtubule"/>
    <property type="evidence" value="ECO:0007669"/>
    <property type="project" value="UniProtKB-KW"/>
</dbReference>
<dbReference type="PANTHER" id="PTHR28017">
    <property type="entry name" value="DASH COMPLEX SUBUNIT DAD3"/>
    <property type="match status" value="1"/>
</dbReference>
<dbReference type="GO" id="GO:0051301">
    <property type="term" value="P:cell division"/>
    <property type="evidence" value="ECO:0007669"/>
    <property type="project" value="UniProtKB-KW"/>
</dbReference>
<dbReference type="EMBL" id="ML119648">
    <property type="protein sequence ID" value="RPA86848.1"/>
    <property type="molecule type" value="Genomic_DNA"/>
</dbReference>
<keyword evidence="10" id="KW-0159">Chromosome partition</keyword>
<keyword evidence="9" id="KW-0498">Mitosis</keyword>
<evidence type="ECO:0000256" key="9">
    <source>
        <dbReference type="ARBA" id="ARBA00022776"/>
    </source>
</evidence>
<evidence type="ECO:0000256" key="15">
    <source>
        <dbReference type="ARBA" id="ARBA00023328"/>
    </source>
</evidence>
<dbReference type="AlphaFoldDB" id="A0A3N4IQ39"/>
<keyword evidence="14" id="KW-0131">Cell cycle</keyword>
<keyword evidence="5" id="KW-0158">Chromosome</keyword>
<evidence type="ECO:0000313" key="19">
    <source>
        <dbReference type="Proteomes" id="UP000275078"/>
    </source>
</evidence>
<evidence type="ECO:0000256" key="1">
    <source>
        <dbReference type="ARBA" id="ARBA00004123"/>
    </source>
</evidence>
<protein>
    <recommendedName>
        <fullName evidence="16">DASH complex subunit DAD3</fullName>
    </recommendedName>
    <alternativeName>
        <fullName evidence="17">Outer kinetochore protein DAD3</fullName>
    </alternativeName>
</protein>
<dbReference type="GO" id="GO:0008608">
    <property type="term" value="P:attachment of spindle microtubules to kinetochore"/>
    <property type="evidence" value="ECO:0007669"/>
    <property type="project" value="InterPro"/>
</dbReference>
<dbReference type="OrthoDB" id="2443965at2759"/>
<keyword evidence="13" id="KW-0539">Nucleus</keyword>
<keyword evidence="11" id="KW-0995">Kinetochore</keyword>
<organism evidence="18 19">
    <name type="scientific">Ascobolus immersus RN42</name>
    <dbReference type="NCBI Taxonomy" id="1160509"/>
    <lineage>
        <taxon>Eukaryota</taxon>
        <taxon>Fungi</taxon>
        <taxon>Dikarya</taxon>
        <taxon>Ascomycota</taxon>
        <taxon>Pezizomycotina</taxon>
        <taxon>Pezizomycetes</taxon>
        <taxon>Pezizales</taxon>
        <taxon>Ascobolaceae</taxon>
        <taxon>Ascobolus</taxon>
    </lineage>
</organism>
<dbReference type="STRING" id="1160509.A0A3N4IQ39"/>
<proteinExistence type="inferred from homology"/>
<evidence type="ECO:0000256" key="2">
    <source>
        <dbReference type="ARBA" id="ARBA00004186"/>
    </source>
</evidence>
<reference evidence="18 19" key="1">
    <citation type="journal article" date="2018" name="Nat. Ecol. Evol.">
        <title>Pezizomycetes genomes reveal the molecular basis of ectomycorrhizal truffle lifestyle.</title>
        <authorList>
            <person name="Murat C."/>
            <person name="Payen T."/>
            <person name="Noel B."/>
            <person name="Kuo A."/>
            <person name="Morin E."/>
            <person name="Chen J."/>
            <person name="Kohler A."/>
            <person name="Krizsan K."/>
            <person name="Balestrini R."/>
            <person name="Da Silva C."/>
            <person name="Montanini B."/>
            <person name="Hainaut M."/>
            <person name="Levati E."/>
            <person name="Barry K.W."/>
            <person name="Belfiori B."/>
            <person name="Cichocki N."/>
            <person name="Clum A."/>
            <person name="Dockter R.B."/>
            <person name="Fauchery L."/>
            <person name="Guy J."/>
            <person name="Iotti M."/>
            <person name="Le Tacon F."/>
            <person name="Lindquist E.A."/>
            <person name="Lipzen A."/>
            <person name="Malagnac F."/>
            <person name="Mello A."/>
            <person name="Molinier V."/>
            <person name="Miyauchi S."/>
            <person name="Poulain J."/>
            <person name="Riccioni C."/>
            <person name="Rubini A."/>
            <person name="Sitrit Y."/>
            <person name="Splivallo R."/>
            <person name="Traeger S."/>
            <person name="Wang M."/>
            <person name="Zifcakova L."/>
            <person name="Wipf D."/>
            <person name="Zambonelli A."/>
            <person name="Paolocci F."/>
            <person name="Nowrousian M."/>
            <person name="Ottonello S."/>
            <person name="Baldrian P."/>
            <person name="Spatafora J.W."/>
            <person name="Henrissat B."/>
            <person name="Nagy L.G."/>
            <person name="Aury J.M."/>
            <person name="Wincker P."/>
            <person name="Grigoriev I.V."/>
            <person name="Bonfante P."/>
            <person name="Martin F.M."/>
        </authorList>
    </citation>
    <scope>NUCLEOTIDE SEQUENCE [LARGE SCALE GENOMIC DNA]</scope>
    <source>
        <strain evidence="18 19">RN42</strain>
    </source>
</reference>
<dbReference type="Proteomes" id="UP000275078">
    <property type="component" value="Unassembled WGS sequence"/>
</dbReference>
<keyword evidence="15" id="KW-0137">Centromere</keyword>
<evidence type="ECO:0000313" key="18">
    <source>
        <dbReference type="EMBL" id="RPA86848.1"/>
    </source>
</evidence>
<keyword evidence="6" id="KW-0963">Cytoplasm</keyword>
<evidence type="ECO:0000256" key="16">
    <source>
        <dbReference type="ARBA" id="ARBA00044179"/>
    </source>
</evidence>
<name>A0A3N4IQ39_ASCIM</name>
<dbReference type="Pfam" id="PF08656">
    <property type="entry name" value="DASH_Dad3"/>
    <property type="match status" value="1"/>
</dbReference>
<evidence type="ECO:0000256" key="6">
    <source>
        <dbReference type="ARBA" id="ARBA00022490"/>
    </source>
</evidence>
<evidence type="ECO:0000256" key="8">
    <source>
        <dbReference type="ARBA" id="ARBA00022701"/>
    </source>
</evidence>
<evidence type="ECO:0000256" key="4">
    <source>
        <dbReference type="ARBA" id="ARBA00006277"/>
    </source>
</evidence>
<dbReference type="PANTHER" id="PTHR28017:SF1">
    <property type="entry name" value="DASH COMPLEX SUBUNIT DAD3"/>
    <property type="match status" value="1"/>
</dbReference>
<evidence type="ECO:0000256" key="7">
    <source>
        <dbReference type="ARBA" id="ARBA00022618"/>
    </source>
</evidence>